<evidence type="ECO:0000256" key="3">
    <source>
        <dbReference type="ARBA" id="ARBA00022801"/>
    </source>
</evidence>
<dbReference type="PROSITE" id="PS00134">
    <property type="entry name" value="TRYPSIN_HIS"/>
    <property type="match status" value="1"/>
</dbReference>
<dbReference type="InterPro" id="IPR009003">
    <property type="entry name" value="Peptidase_S1_PA"/>
</dbReference>
<dbReference type="FunFam" id="2.40.10.10:FF:000024">
    <property type="entry name" value="Serine protease 53"/>
    <property type="match status" value="1"/>
</dbReference>
<keyword evidence="4" id="KW-1015">Disulfide bond</keyword>
<dbReference type="InterPro" id="IPR018114">
    <property type="entry name" value="TRYPSIN_HIS"/>
</dbReference>
<organism evidence="6 7">
    <name type="scientific">Pelusios castaneus</name>
    <name type="common">West African mud turtle</name>
    <dbReference type="NCBI Taxonomy" id="367368"/>
    <lineage>
        <taxon>Eukaryota</taxon>
        <taxon>Metazoa</taxon>
        <taxon>Chordata</taxon>
        <taxon>Craniata</taxon>
        <taxon>Vertebrata</taxon>
        <taxon>Euteleostomi</taxon>
        <taxon>Archelosauria</taxon>
        <taxon>Testudinata</taxon>
        <taxon>Testudines</taxon>
        <taxon>Pleurodira</taxon>
        <taxon>Pelomedusidae</taxon>
        <taxon>Pelusios</taxon>
    </lineage>
</organism>
<dbReference type="SUPFAM" id="SSF50494">
    <property type="entry name" value="Trypsin-like serine proteases"/>
    <property type="match status" value="1"/>
</dbReference>
<dbReference type="PRINTS" id="PR00722">
    <property type="entry name" value="CHYMOTRYPSIN"/>
</dbReference>
<dbReference type="PROSITE" id="PS50240">
    <property type="entry name" value="TRYPSIN_DOM"/>
    <property type="match status" value="1"/>
</dbReference>
<dbReference type="PANTHER" id="PTHR24253">
    <property type="entry name" value="TRANSMEMBRANE PROTEASE SERINE"/>
    <property type="match status" value="1"/>
</dbReference>
<dbReference type="GO" id="GO:0006508">
    <property type="term" value="P:proteolysis"/>
    <property type="evidence" value="ECO:0007669"/>
    <property type="project" value="UniProtKB-KW"/>
</dbReference>
<dbReference type="Gene3D" id="2.40.10.10">
    <property type="entry name" value="Trypsin-like serine proteases"/>
    <property type="match status" value="1"/>
</dbReference>
<dbReference type="Pfam" id="PF00089">
    <property type="entry name" value="Trypsin"/>
    <property type="match status" value="1"/>
</dbReference>
<keyword evidence="3" id="KW-0378">Hydrolase</keyword>
<feature type="domain" description="Peptidase S1" evidence="5">
    <location>
        <begin position="26"/>
        <end position="274"/>
    </location>
</feature>
<evidence type="ECO:0000256" key="1">
    <source>
        <dbReference type="ARBA" id="ARBA00022670"/>
    </source>
</evidence>
<dbReference type="Proteomes" id="UP000694393">
    <property type="component" value="Unplaced"/>
</dbReference>
<reference evidence="6" key="2">
    <citation type="submission" date="2025-09" db="UniProtKB">
        <authorList>
            <consortium name="Ensembl"/>
        </authorList>
    </citation>
    <scope>IDENTIFICATION</scope>
</reference>
<proteinExistence type="predicted"/>
<dbReference type="InterPro" id="IPR001254">
    <property type="entry name" value="Trypsin_dom"/>
</dbReference>
<evidence type="ECO:0000313" key="7">
    <source>
        <dbReference type="Proteomes" id="UP000694393"/>
    </source>
</evidence>
<name>A0A8C8SEB8_9SAUR</name>
<evidence type="ECO:0000256" key="2">
    <source>
        <dbReference type="ARBA" id="ARBA00022729"/>
    </source>
</evidence>
<dbReference type="GO" id="GO:0004252">
    <property type="term" value="F:serine-type endopeptidase activity"/>
    <property type="evidence" value="ECO:0007669"/>
    <property type="project" value="InterPro"/>
</dbReference>
<keyword evidence="2" id="KW-0732">Signal</keyword>
<dbReference type="InterPro" id="IPR001314">
    <property type="entry name" value="Peptidase_S1A"/>
</dbReference>
<reference evidence="6" key="1">
    <citation type="submission" date="2025-08" db="UniProtKB">
        <authorList>
            <consortium name="Ensembl"/>
        </authorList>
    </citation>
    <scope>IDENTIFICATION</scope>
</reference>
<dbReference type="SMART" id="SM00020">
    <property type="entry name" value="Tryp_SPc"/>
    <property type="match status" value="1"/>
</dbReference>
<dbReference type="PANTHER" id="PTHR24253:SF153">
    <property type="entry name" value="SERINE PROTEASE HEPSIN"/>
    <property type="match status" value="1"/>
</dbReference>
<evidence type="ECO:0000259" key="5">
    <source>
        <dbReference type="PROSITE" id="PS50240"/>
    </source>
</evidence>
<dbReference type="AlphaFoldDB" id="A0A8C8SEB8"/>
<sequence length="387" mass="43097">HSDVFNIFIPSAGRDKSQDQPVFSRIIGGQDAEQNEWPWQVSVQRNGGHVCGGSLISAQWVVSAAHCFNPSVPISQYQLVLGAHNLSSSALLSSEVQQIIHHPSYNAATFVADIALVKLKELVPETTSIRPISLPGASRRFPVGSKCWVTGKGDVEVDKPLKPVQTLQTLEVPILSTTACNNRHYKLWANSPQGPEAIRSDVICAGYLKSSKRFCQGDSGGALACQQDGNWYLAGVESWFMYRTVNRVNCSDSRFRGVFTRVTTYDSWIQESGAYDSWIRKRRAYDSRTQWHGAYDGMIQGFESYDSGTQWYWLYESWTQGYETSVSGTQGFETYDRGTEEFGEYEYFTVVYETFDSETQEHVNGAGPSAVTSPTALMFTALLLSAL</sequence>
<accession>A0A8C8SEB8</accession>
<evidence type="ECO:0000313" key="6">
    <source>
        <dbReference type="Ensembl" id="ENSPCEP00000017807.1"/>
    </source>
</evidence>
<dbReference type="Ensembl" id="ENSPCET00000018421.1">
    <property type="protein sequence ID" value="ENSPCEP00000017807.1"/>
    <property type="gene ID" value="ENSPCEG00000013946.1"/>
</dbReference>
<dbReference type="InterPro" id="IPR043504">
    <property type="entry name" value="Peptidase_S1_PA_chymotrypsin"/>
</dbReference>
<keyword evidence="1" id="KW-0645">Protease</keyword>
<dbReference type="CDD" id="cd00190">
    <property type="entry name" value="Tryp_SPc"/>
    <property type="match status" value="1"/>
</dbReference>
<protein>
    <recommendedName>
        <fullName evidence="5">Peptidase S1 domain-containing protein</fullName>
    </recommendedName>
</protein>
<keyword evidence="7" id="KW-1185">Reference proteome</keyword>
<evidence type="ECO:0000256" key="4">
    <source>
        <dbReference type="ARBA" id="ARBA00023157"/>
    </source>
</evidence>